<protein>
    <submittedName>
        <fullName evidence="1">Uncharacterized protein</fullName>
    </submittedName>
</protein>
<name>A0A2T8IA55_9POAL</name>
<reference evidence="1" key="1">
    <citation type="submission" date="2018-04" db="EMBL/GenBank/DDBJ databases">
        <title>WGS assembly of Panicum hallii.</title>
        <authorList>
            <person name="Lovell J."/>
            <person name="Jenkins J."/>
            <person name="Lowry D."/>
            <person name="Mamidi S."/>
            <person name="Sreedasyam A."/>
            <person name="Weng X."/>
            <person name="Barry K."/>
            <person name="Bonette J."/>
            <person name="Campitelli B."/>
            <person name="Daum C."/>
            <person name="Gordon S."/>
            <person name="Gould B."/>
            <person name="Lipzen A."/>
            <person name="Macqueen A."/>
            <person name="Palacio-Mejia J."/>
            <person name="Plott C."/>
            <person name="Shakirov E."/>
            <person name="Shu S."/>
            <person name="Yoshinaga Y."/>
            <person name="Zane M."/>
            <person name="Rokhsar D."/>
            <person name="Grimwood J."/>
            <person name="Schmutz J."/>
            <person name="Juenger T."/>
        </authorList>
    </citation>
    <scope>NUCLEOTIDE SEQUENCE [LARGE SCALE GENOMIC DNA]</scope>
    <source>
        <strain evidence="1">FIL2</strain>
    </source>
</reference>
<organism evidence="1">
    <name type="scientific">Panicum hallii</name>
    <dbReference type="NCBI Taxonomy" id="206008"/>
    <lineage>
        <taxon>Eukaryota</taxon>
        <taxon>Viridiplantae</taxon>
        <taxon>Streptophyta</taxon>
        <taxon>Embryophyta</taxon>
        <taxon>Tracheophyta</taxon>
        <taxon>Spermatophyta</taxon>
        <taxon>Magnoliopsida</taxon>
        <taxon>Liliopsida</taxon>
        <taxon>Poales</taxon>
        <taxon>Poaceae</taxon>
        <taxon>PACMAD clade</taxon>
        <taxon>Panicoideae</taxon>
        <taxon>Panicodae</taxon>
        <taxon>Paniceae</taxon>
        <taxon>Panicinae</taxon>
        <taxon>Panicum</taxon>
        <taxon>Panicum sect. Panicum</taxon>
    </lineage>
</organism>
<dbReference type="Gramene" id="PVH34557">
    <property type="protein sequence ID" value="PVH34557"/>
    <property type="gene ID" value="PAHAL_8G247500"/>
</dbReference>
<sequence>MPPPSGSRARPTRVPRGSAVAAAGPCALFSTATARARPPRLSCRTAGSAAPRRLSLNSTRAEAPILLARYARLIPNAVVSARLILCPGVSLVGAH</sequence>
<dbReference type="Proteomes" id="UP000243499">
    <property type="component" value="Chromosome 8"/>
</dbReference>
<proteinExistence type="predicted"/>
<dbReference type="EMBL" id="CM008053">
    <property type="protein sequence ID" value="PVH34557.1"/>
    <property type="molecule type" value="Genomic_DNA"/>
</dbReference>
<dbReference type="AlphaFoldDB" id="A0A2T8IA55"/>
<gene>
    <name evidence="1" type="ORF">PAHAL_8G247500</name>
</gene>
<evidence type="ECO:0000313" key="1">
    <source>
        <dbReference type="EMBL" id="PVH34557.1"/>
    </source>
</evidence>
<accession>A0A2T8IA55</accession>